<dbReference type="SUPFAM" id="SSF52540">
    <property type="entry name" value="P-loop containing nucleoside triphosphate hydrolases"/>
    <property type="match status" value="1"/>
</dbReference>
<sequence>MAANTPRCSTSSLTTIRMGRLPTMQKRSIWHNLRRGYGIVNRLTPTYIPLTVVSSFIRAVQPLIVLFLSAQIINELAGDRDTGRIVTYTVLTVGLAFVLSALNAVVSRRITTLNSTLWARFYFFLGNRYMQLNYDQVEDTMNNEKLADIEAKTNGNGLGILRLHYSLPELLQPLFELTLSIVLFIGMFTTTSSFEKTFITSPFATVILIILVLLILPFTYVLKKREERIQRRVFEENPKSNTYVHFFNEYMLAKNAAKDIRLYKQAPAIEEHYNKSVGAEFWYRIFDLFGKNNALAAAMNAVIGGCVYLFIGLRALYGMYPLGSVVQYIGAVNGAVGALAKLVAVLGNFITNNQYLNLVFDYLDLPDHMGKSNGNRQIPQTDLEFEFHDVSFKYPAADKYAIKNLSMKFNIGERLAVVGLNGSGKTTMIKLLCRLYEPSEGVITLNGIDIREYDYSAYMGVFSVVFQDFKLYSFSLGHNVAASENYDADLVEESLIMAGFGEKLGNMPEGIRTYLHKDFSDDGVDISGGEAQKVALARALYKNAPFVVLDEPTAALDPIAEFEIYSRFNELIGGKTAIFVSHRLSSCRFCHDIVVFHEGRLIQRGSHDDLLADRSGKYAELWNAQAQYYVSA</sequence>
<name>A0A3S9A5J0_9BACL</name>
<dbReference type="PROSITE" id="PS50929">
    <property type="entry name" value="ABC_TM1F"/>
    <property type="match status" value="1"/>
</dbReference>
<dbReference type="GO" id="GO:0016887">
    <property type="term" value="F:ATP hydrolysis activity"/>
    <property type="evidence" value="ECO:0007669"/>
    <property type="project" value="InterPro"/>
</dbReference>
<feature type="transmembrane region" description="Helical" evidence="7">
    <location>
        <begin position="85"/>
        <end position="106"/>
    </location>
</feature>
<dbReference type="PANTHER" id="PTHR24221">
    <property type="entry name" value="ATP-BINDING CASSETTE SUB-FAMILY B"/>
    <property type="match status" value="1"/>
</dbReference>
<organism evidence="10 11">
    <name type="scientific">Paenibacillus albus</name>
    <dbReference type="NCBI Taxonomy" id="2495582"/>
    <lineage>
        <taxon>Bacteria</taxon>
        <taxon>Bacillati</taxon>
        <taxon>Bacillota</taxon>
        <taxon>Bacilli</taxon>
        <taxon>Bacillales</taxon>
        <taxon>Paenibacillaceae</taxon>
        <taxon>Paenibacillus</taxon>
    </lineage>
</organism>
<evidence type="ECO:0000259" key="8">
    <source>
        <dbReference type="PROSITE" id="PS50893"/>
    </source>
</evidence>
<keyword evidence="2 7" id="KW-0812">Transmembrane</keyword>
<dbReference type="SUPFAM" id="SSF90123">
    <property type="entry name" value="ABC transporter transmembrane region"/>
    <property type="match status" value="1"/>
</dbReference>
<dbReference type="InterPro" id="IPR027417">
    <property type="entry name" value="P-loop_NTPase"/>
</dbReference>
<dbReference type="Gene3D" id="1.20.1560.10">
    <property type="entry name" value="ABC transporter type 1, transmembrane domain"/>
    <property type="match status" value="1"/>
</dbReference>
<feature type="transmembrane region" description="Helical" evidence="7">
    <location>
        <begin position="203"/>
        <end position="222"/>
    </location>
</feature>
<accession>A0A3S9A5J0</accession>
<dbReference type="GO" id="GO:0140359">
    <property type="term" value="F:ABC-type transporter activity"/>
    <property type="evidence" value="ECO:0007669"/>
    <property type="project" value="InterPro"/>
</dbReference>
<dbReference type="KEGG" id="palb:EJC50_15750"/>
<keyword evidence="3" id="KW-0547">Nucleotide-binding</keyword>
<keyword evidence="5 7" id="KW-1133">Transmembrane helix</keyword>
<reference evidence="11" key="1">
    <citation type="submission" date="2018-12" db="EMBL/GenBank/DDBJ databases">
        <title>Genome sequence of Peanibacillus sp.</title>
        <authorList>
            <person name="Subramani G."/>
            <person name="Srinivasan S."/>
            <person name="Kim M.K."/>
        </authorList>
    </citation>
    <scope>NUCLEOTIDE SEQUENCE [LARGE SCALE GENOMIC DNA]</scope>
    <source>
        <strain evidence="11">18JY67-1</strain>
    </source>
</reference>
<keyword evidence="4 10" id="KW-0067">ATP-binding</keyword>
<dbReference type="InterPro" id="IPR003593">
    <property type="entry name" value="AAA+_ATPase"/>
</dbReference>
<dbReference type="SMART" id="SM00382">
    <property type="entry name" value="AAA"/>
    <property type="match status" value="1"/>
</dbReference>
<evidence type="ECO:0000256" key="5">
    <source>
        <dbReference type="ARBA" id="ARBA00022989"/>
    </source>
</evidence>
<dbReference type="EMBL" id="CP034437">
    <property type="protein sequence ID" value="AZN40960.1"/>
    <property type="molecule type" value="Genomic_DNA"/>
</dbReference>
<feature type="transmembrane region" description="Helical" evidence="7">
    <location>
        <begin position="170"/>
        <end position="191"/>
    </location>
</feature>
<comment type="subcellular location">
    <subcellularLocation>
        <location evidence="1">Cell membrane</location>
        <topology evidence="1">Multi-pass membrane protein</topology>
    </subcellularLocation>
</comment>
<dbReference type="GO" id="GO:0005886">
    <property type="term" value="C:plasma membrane"/>
    <property type="evidence" value="ECO:0007669"/>
    <property type="project" value="UniProtKB-SubCell"/>
</dbReference>
<evidence type="ECO:0000313" key="10">
    <source>
        <dbReference type="EMBL" id="AZN40960.1"/>
    </source>
</evidence>
<evidence type="ECO:0000256" key="4">
    <source>
        <dbReference type="ARBA" id="ARBA00022840"/>
    </source>
</evidence>
<dbReference type="GO" id="GO:0034040">
    <property type="term" value="F:ATPase-coupled lipid transmembrane transporter activity"/>
    <property type="evidence" value="ECO:0007669"/>
    <property type="project" value="TreeGrafter"/>
</dbReference>
<evidence type="ECO:0000256" key="7">
    <source>
        <dbReference type="SAM" id="Phobius"/>
    </source>
</evidence>
<dbReference type="InterPro" id="IPR003439">
    <property type="entry name" value="ABC_transporter-like_ATP-bd"/>
</dbReference>
<dbReference type="AlphaFoldDB" id="A0A3S9A5J0"/>
<dbReference type="PANTHER" id="PTHR24221:SF654">
    <property type="entry name" value="ATP-BINDING CASSETTE SUB-FAMILY B MEMBER 6"/>
    <property type="match status" value="1"/>
</dbReference>
<evidence type="ECO:0000256" key="3">
    <source>
        <dbReference type="ARBA" id="ARBA00022741"/>
    </source>
</evidence>
<feature type="domain" description="ABC transporter" evidence="8">
    <location>
        <begin position="385"/>
        <end position="623"/>
    </location>
</feature>
<dbReference type="CDD" id="cd03228">
    <property type="entry name" value="ABCC_MRP_Like"/>
    <property type="match status" value="1"/>
</dbReference>
<protein>
    <submittedName>
        <fullName evidence="10">ABC transporter ATP-binding protein</fullName>
    </submittedName>
</protein>
<feature type="transmembrane region" description="Helical" evidence="7">
    <location>
        <begin position="294"/>
        <end position="316"/>
    </location>
</feature>
<dbReference type="GO" id="GO:0005524">
    <property type="term" value="F:ATP binding"/>
    <property type="evidence" value="ECO:0007669"/>
    <property type="project" value="UniProtKB-KW"/>
</dbReference>
<feature type="transmembrane region" description="Helical" evidence="7">
    <location>
        <begin position="328"/>
        <end position="350"/>
    </location>
</feature>
<dbReference type="InterPro" id="IPR039421">
    <property type="entry name" value="Type_1_exporter"/>
</dbReference>
<dbReference type="PROSITE" id="PS50893">
    <property type="entry name" value="ABC_TRANSPORTER_2"/>
    <property type="match status" value="1"/>
</dbReference>
<keyword evidence="6 7" id="KW-0472">Membrane</keyword>
<evidence type="ECO:0000256" key="2">
    <source>
        <dbReference type="ARBA" id="ARBA00022692"/>
    </source>
</evidence>
<dbReference type="InterPro" id="IPR017871">
    <property type="entry name" value="ABC_transporter-like_CS"/>
</dbReference>
<feature type="domain" description="ABC transmembrane type-1" evidence="9">
    <location>
        <begin position="50"/>
        <end position="351"/>
    </location>
</feature>
<feature type="transmembrane region" description="Helical" evidence="7">
    <location>
        <begin position="47"/>
        <end position="73"/>
    </location>
</feature>
<dbReference type="Gene3D" id="3.40.50.300">
    <property type="entry name" value="P-loop containing nucleotide triphosphate hydrolases"/>
    <property type="match status" value="1"/>
</dbReference>
<dbReference type="Proteomes" id="UP000272528">
    <property type="component" value="Chromosome"/>
</dbReference>
<proteinExistence type="predicted"/>
<evidence type="ECO:0000259" key="9">
    <source>
        <dbReference type="PROSITE" id="PS50929"/>
    </source>
</evidence>
<keyword evidence="11" id="KW-1185">Reference proteome</keyword>
<dbReference type="PROSITE" id="PS00211">
    <property type="entry name" value="ABC_TRANSPORTER_1"/>
    <property type="match status" value="1"/>
</dbReference>
<dbReference type="InterPro" id="IPR011527">
    <property type="entry name" value="ABC1_TM_dom"/>
</dbReference>
<evidence type="ECO:0000313" key="11">
    <source>
        <dbReference type="Proteomes" id="UP000272528"/>
    </source>
</evidence>
<evidence type="ECO:0000256" key="6">
    <source>
        <dbReference type="ARBA" id="ARBA00023136"/>
    </source>
</evidence>
<dbReference type="InterPro" id="IPR036640">
    <property type="entry name" value="ABC1_TM_sf"/>
</dbReference>
<dbReference type="Pfam" id="PF00005">
    <property type="entry name" value="ABC_tran"/>
    <property type="match status" value="1"/>
</dbReference>
<evidence type="ECO:0000256" key="1">
    <source>
        <dbReference type="ARBA" id="ARBA00004651"/>
    </source>
</evidence>
<gene>
    <name evidence="10" type="ORF">EJC50_15750</name>
</gene>
<dbReference type="OrthoDB" id="9806127at2"/>